<dbReference type="GO" id="GO:0005829">
    <property type="term" value="C:cytosol"/>
    <property type="evidence" value="ECO:0007669"/>
    <property type="project" value="TreeGrafter"/>
</dbReference>
<comment type="caution">
    <text evidence="10">The sequence shown here is derived from an EMBL/GenBank/DDBJ whole genome shotgun (WGS) entry which is preliminary data.</text>
</comment>
<dbReference type="PANTHER" id="PTHR20941">
    <property type="entry name" value="FOLATE SYNTHESIS PROTEINS"/>
    <property type="match status" value="1"/>
</dbReference>
<keyword evidence="7" id="KW-0460">Magnesium</keyword>
<evidence type="ECO:0000256" key="4">
    <source>
        <dbReference type="ARBA" id="ARBA00012458"/>
    </source>
</evidence>
<evidence type="ECO:0000256" key="2">
    <source>
        <dbReference type="ARBA" id="ARBA00001946"/>
    </source>
</evidence>
<dbReference type="GO" id="GO:0046872">
    <property type="term" value="F:metal ion binding"/>
    <property type="evidence" value="ECO:0007669"/>
    <property type="project" value="UniProtKB-KW"/>
</dbReference>
<dbReference type="InterPro" id="IPR045031">
    <property type="entry name" value="DHP_synth-like"/>
</dbReference>
<evidence type="ECO:0000256" key="5">
    <source>
        <dbReference type="ARBA" id="ARBA00022679"/>
    </source>
</evidence>
<proteinExistence type="predicted"/>
<evidence type="ECO:0000256" key="6">
    <source>
        <dbReference type="ARBA" id="ARBA00022723"/>
    </source>
</evidence>
<dbReference type="SUPFAM" id="SSF51717">
    <property type="entry name" value="Dihydropteroate synthetase-like"/>
    <property type="match status" value="1"/>
</dbReference>
<evidence type="ECO:0000313" key="10">
    <source>
        <dbReference type="EMBL" id="KGA18802.1"/>
    </source>
</evidence>
<name>A0A094Q5W9_9ZZZZ</name>
<dbReference type="AlphaFoldDB" id="A0A094Q5W9"/>
<gene>
    <name evidence="10" type="ORF">GM51_7625</name>
</gene>
<feature type="domain" description="Pterin-binding" evidence="9">
    <location>
        <begin position="17"/>
        <end position="274"/>
    </location>
</feature>
<organism evidence="10">
    <name type="scientific">freshwater metagenome</name>
    <dbReference type="NCBI Taxonomy" id="449393"/>
    <lineage>
        <taxon>unclassified sequences</taxon>
        <taxon>metagenomes</taxon>
        <taxon>ecological metagenomes</taxon>
    </lineage>
</organism>
<evidence type="ECO:0000256" key="1">
    <source>
        <dbReference type="ARBA" id="ARBA00000012"/>
    </source>
</evidence>
<dbReference type="NCBIfam" id="TIGR01496">
    <property type="entry name" value="DHPS"/>
    <property type="match status" value="1"/>
</dbReference>
<dbReference type="InterPro" id="IPR006390">
    <property type="entry name" value="DHP_synth_dom"/>
</dbReference>
<dbReference type="EMBL" id="JNSL01000038">
    <property type="protein sequence ID" value="KGA18802.1"/>
    <property type="molecule type" value="Genomic_DNA"/>
</dbReference>
<keyword evidence="5" id="KW-0808">Transferase</keyword>
<dbReference type="Pfam" id="PF00809">
    <property type="entry name" value="Pterin_bind"/>
    <property type="match status" value="1"/>
</dbReference>
<dbReference type="PROSITE" id="PS00792">
    <property type="entry name" value="DHPS_1"/>
    <property type="match status" value="1"/>
</dbReference>
<dbReference type="GO" id="GO:0004156">
    <property type="term" value="F:dihydropteroate synthase activity"/>
    <property type="evidence" value="ECO:0007669"/>
    <property type="project" value="UniProtKB-EC"/>
</dbReference>
<dbReference type="CDD" id="cd00739">
    <property type="entry name" value="DHPS"/>
    <property type="match status" value="1"/>
</dbReference>
<dbReference type="GO" id="GO:0046656">
    <property type="term" value="P:folic acid biosynthetic process"/>
    <property type="evidence" value="ECO:0007669"/>
    <property type="project" value="UniProtKB-KW"/>
</dbReference>
<comment type="pathway">
    <text evidence="3">Cofactor biosynthesis; tetrahydrofolate biosynthesis; 7,8-dihydrofolate from 2-amino-4-hydroxy-6-hydroxymethyl-7,8-dihydropteridine diphosphate and 4-aminobenzoate: step 1/2.</text>
</comment>
<dbReference type="GO" id="GO:0046654">
    <property type="term" value="P:tetrahydrofolate biosynthetic process"/>
    <property type="evidence" value="ECO:0007669"/>
    <property type="project" value="TreeGrafter"/>
</dbReference>
<evidence type="ECO:0000259" key="9">
    <source>
        <dbReference type="PROSITE" id="PS50972"/>
    </source>
</evidence>
<dbReference type="Gene3D" id="3.20.20.20">
    <property type="entry name" value="Dihydropteroate synthase-like"/>
    <property type="match status" value="1"/>
</dbReference>
<keyword evidence="6" id="KW-0479">Metal-binding</keyword>
<comment type="cofactor">
    <cofactor evidence="2">
        <name>Mg(2+)</name>
        <dbReference type="ChEBI" id="CHEBI:18420"/>
    </cofactor>
</comment>
<reference evidence="10" key="1">
    <citation type="submission" date="2014-06" db="EMBL/GenBank/DDBJ databases">
        <title>Key roles for freshwater Actinobacteria revealed by deep metagenomic sequencing.</title>
        <authorList>
            <person name="Ghai R."/>
            <person name="Mizuno C.M."/>
            <person name="Picazo A."/>
            <person name="Camacho A."/>
            <person name="Rodriguez-Valera F."/>
        </authorList>
    </citation>
    <scope>NUCLEOTIDE SEQUENCE</scope>
</reference>
<comment type="catalytic activity">
    <reaction evidence="1">
        <text>(7,8-dihydropterin-6-yl)methyl diphosphate + 4-aminobenzoate = 7,8-dihydropteroate + diphosphate</text>
        <dbReference type="Rhea" id="RHEA:19949"/>
        <dbReference type="ChEBI" id="CHEBI:17836"/>
        <dbReference type="ChEBI" id="CHEBI:17839"/>
        <dbReference type="ChEBI" id="CHEBI:33019"/>
        <dbReference type="ChEBI" id="CHEBI:72950"/>
        <dbReference type="EC" id="2.5.1.15"/>
    </reaction>
</comment>
<dbReference type="InterPro" id="IPR011005">
    <property type="entry name" value="Dihydropteroate_synth-like_sf"/>
</dbReference>
<dbReference type="InterPro" id="IPR000489">
    <property type="entry name" value="Pterin-binding_dom"/>
</dbReference>
<accession>A0A094Q5W9</accession>
<sequence length="283" mass="30647">MLHPSGLPNQISSLERTLVMGVINVTPDSFSDGGLFLDSKVAIAHAQQMLVNGVDIIDVGGESTRPGSERISAQEEMDRVLPVISELAKTGAILSIDTMRAEVAKAAMSAGAHMINDVSGGKADPEMLEYVAKISSPYILMHWRGPSNIMNTLTNYDDVVRDVTMEISAQVEVAVSAGISRDRIAIDPGIGFAKTVEQNWPILKHLDVLDELGLPILMGASRKKFLGELLSRNGEPRVMEERESATTAISTLMAFRNTWAVRVHDVKASRDAIAVVERLAQTT</sequence>
<dbReference type="FunFam" id="3.20.20.20:FF:000006">
    <property type="entry name" value="Dihydropteroate synthase"/>
    <property type="match status" value="1"/>
</dbReference>
<evidence type="ECO:0000256" key="7">
    <source>
        <dbReference type="ARBA" id="ARBA00022842"/>
    </source>
</evidence>
<keyword evidence="8" id="KW-0289">Folate biosynthesis</keyword>
<dbReference type="PROSITE" id="PS50972">
    <property type="entry name" value="PTERIN_BINDING"/>
    <property type="match status" value="1"/>
</dbReference>
<evidence type="ECO:0000256" key="8">
    <source>
        <dbReference type="ARBA" id="ARBA00022909"/>
    </source>
</evidence>
<protein>
    <recommendedName>
        <fullName evidence="4">dihydropteroate synthase</fullName>
        <ecNumber evidence="4">2.5.1.15</ecNumber>
    </recommendedName>
</protein>
<dbReference type="EC" id="2.5.1.15" evidence="4"/>
<dbReference type="PANTHER" id="PTHR20941:SF1">
    <property type="entry name" value="FOLIC ACID SYNTHESIS PROTEIN FOL1"/>
    <property type="match status" value="1"/>
</dbReference>
<dbReference type="PROSITE" id="PS00793">
    <property type="entry name" value="DHPS_2"/>
    <property type="match status" value="1"/>
</dbReference>
<evidence type="ECO:0000256" key="3">
    <source>
        <dbReference type="ARBA" id="ARBA00004763"/>
    </source>
</evidence>